<dbReference type="GO" id="GO:0005829">
    <property type="term" value="C:cytosol"/>
    <property type="evidence" value="ECO:0007669"/>
    <property type="project" value="TreeGrafter"/>
</dbReference>
<evidence type="ECO:0000256" key="4">
    <source>
        <dbReference type="ARBA" id="ARBA00022884"/>
    </source>
</evidence>
<dbReference type="InterPro" id="IPR036510">
    <property type="entry name" value="Ribosomal_bS20_sf"/>
</dbReference>
<keyword evidence="4 8" id="KW-0694">RNA-binding</keyword>
<dbReference type="RefSeq" id="WP_147154214.1">
    <property type="nucleotide sequence ID" value="NZ_BKAJ01000111.1"/>
</dbReference>
<dbReference type="FunFam" id="1.20.58.110:FF:000001">
    <property type="entry name" value="30S ribosomal protein S20"/>
    <property type="match status" value="1"/>
</dbReference>
<evidence type="ECO:0000313" key="10">
    <source>
        <dbReference type="EMBL" id="GEP58823.1"/>
    </source>
</evidence>
<evidence type="ECO:0000256" key="9">
    <source>
        <dbReference type="SAM" id="MobiDB-lite"/>
    </source>
</evidence>
<sequence>MASHKSAEKRARQTKRRTAVNTARRSRVRGSVKKVEEAIKSGDKKAAAEALRAAQPEIQRGATKHIVTKNAAARRVSRLAARIKAMA</sequence>
<dbReference type="Gene3D" id="1.20.58.110">
    <property type="entry name" value="Ribosomal protein S20"/>
    <property type="match status" value="1"/>
</dbReference>
<evidence type="ECO:0000256" key="5">
    <source>
        <dbReference type="ARBA" id="ARBA00022980"/>
    </source>
</evidence>
<gene>
    <name evidence="8 10" type="primary">rpsT</name>
    <name evidence="10" type="ORF">RSO01_59890</name>
</gene>
<dbReference type="InterPro" id="IPR002583">
    <property type="entry name" value="Ribosomal_bS20"/>
</dbReference>
<organism evidence="10 11">
    <name type="scientific">Reyranella soli</name>
    <dbReference type="NCBI Taxonomy" id="1230389"/>
    <lineage>
        <taxon>Bacteria</taxon>
        <taxon>Pseudomonadati</taxon>
        <taxon>Pseudomonadota</taxon>
        <taxon>Alphaproteobacteria</taxon>
        <taxon>Hyphomicrobiales</taxon>
        <taxon>Reyranellaceae</taxon>
        <taxon>Reyranella</taxon>
    </lineage>
</organism>
<evidence type="ECO:0000313" key="11">
    <source>
        <dbReference type="Proteomes" id="UP000321058"/>
    </source>
</evidence>
<dbReference type="GO" id="GO:0015935">
    <property type="term" value="C:small ribosomal subunit"/>
    <property type="evidence" value="ECO:0007669"/>
    <property type="project" value="TreeGrafter"/>
</dbReference>
<keyword evidence="6 8" id="KW-0687">Ribonucleoprotein</keyword>
<comment type="similarity">
    <text evidence="2 8">Belongs to the bacterial ribosomal protein bS20 family.</text>
</comment>
<evidence type="ECO:0000256" key="7">
    <source>
        <dbReference type="ARBA" id="ARBA00035136"/>
    </source>
</evidence>
<keyword evidence="5 8" id="KW-0689">Ribosomal protein</keyword>
<dbReference type="PANTHER" id="PTHR33398:SF1">
    <property type="entry name" value="SMALL RIBOSOMAL SUBUNIT PROTEIN BS20C"/>
    <property type="match status" value="1"/>
</dbReference>
<dbReference type="EMBL" id="BKAJ01000111">
    <property type="protein sequence ID" value="GEP58823.1"/>
    <property type="molecule type" value="Genomic_DNA"/>
</dbReference>
<dbReference type="AlphaFoldDB" id="A0A512NIP2"/>
<proteinExistence type="inferred from homology"/>
<dbReference type="NCBIfam" id="TIGR00029">
    <property type="entry name" value="S20"/>
    <property type="match status" value="1"/>
</dbReference>
<accession>A0A512NIP2</accession>
<dbReference type="GO" id="GO:0003735">
    <property type="term" value="F:structural constituent of ribosome"/>
    <property type="evidence" value="ECO:0007669"/>
    <property type="project" value="InterPro"/>
</dbReference>
<dbReference type="HAMAP" id="MF_00500">
    <property type="entry name" value="Ribosomal_bS20"/>
    <property type="match status" value="1"/>
</dbReference>
<evidence type="ECO:0000256" key="8">
    <source>
        <dbReference type="HAMAP-Rule" id="MF_00500"/>
    </source>
</evidence>
<dbReference type="GO" id="GO:0006412">
    <property type="term" value="P:translation"/>
    <property type="evidence" value="ECO:0007669"/>
    <property type="project" value="UniProtKB-UniRule"/>
</dbReference>
<evidence type="ECO:0000256" key="1">
    <source>
        <dbReference type="ARBA" id="ARBA00003134"/>
    </source>
</evidence>
<dbReference type="PANTHER" id="PTHR33398">
    <property type="entry name" value="30S RIBOSOMAL PROTEIN S20"/>
    <property type="match status" value="1"/>
</dbReference>
<comment type="function">
    <text evidence="1 8">Binds directly to 16S ribosomal RNA.</text>
</comment>
<keyword evidence="11" id="KW-1185">Reference proteome</keyword>
<evidence type="ECO:0000256" key="2">
    <source>
        <dbReference type="ARBA" id="ARBA00007634"/>
    </source>
</evidence>
<evidence type="ECO:0000256" key="3">
    <source>
        <dbReference type="ARBA" id="ARBA00022730"/>
    </source>
</evidence>
<dbReference type="Proteomes" id="UP000321058">
    <property type="component" value="Unassembled WGS sequence"/>
</dbReference>
<dbReference type="SUPFAM" id="SSF46992">
    <property type="entry name" value="Ribosomal protein S20"/>
    <property type="match status" value="1"/>
</dbReference>
<protein>
    <recommendedName>
        <fullName evidence="7 8">Small ribosomal subunit protein bS20</fullName>
    </recommendedName>
</protein>
<comment type="caution">
    <text evidence="10">The sequence shown here is derived from an EMBL/GenBank/DDBJ whole genome shotgun (WGS) entry which is preliminary data.</text>
</comment>
<evidence type="ECO:0000256" key="6">
    <source>
        <dbReference type="ARBA" id="ARBA00023274"/>
    </source>
</evidence>
<feature type="compositionally biased region" description="Basic residues" evidence="9">
    <location>
        <begin position="12"/>
        <end position="32"/>
    </location>
</feature>
<feature type="region of interest" description="Disordered" evidence="9">
    <location>
        <begin position="1"/>
        <end position="37"/>
    </location>
</feature>
<dbReference type="Pfam" id="PF01649">
    <property type="entry name" value="Ribosomal_S20p"/>
    <property type="match status" value="1"/>
</dbReference>
<name>A0A512NIP2_9HYPH</name>
<keyword evidence="3 8" id="KW-0699">rRNA-binding</keyword>
<reference evidence="10 11" key="1">
    <citation type="submission" date="2019-07" db="EMBL/GenBank/DDBJ databases">
        <title>Whole genome shotgun sequence of Reyranella soli NBRC 108950.</title>
        <authorList>
            <person name="Hosoyama A."/>
            <person name="Uohara A."/>
            <person name="Ohji S."/>
            <person name="Ichikawa N."/>
        </authorList>
    </citation>
    <scope>NUCLEOTIDE SEQUENCE [LARGE SCALE GENOMIC DNA]</scope>
    <source>
        <strain evidence="10 11">NBRC 108950</strain>
    </source>
</reference>
<feature type="compositionally biased region" description="Basic and acidic residues" evidence="9">
    <location>
        <begin position="1"/>
        <end position="11"/>
    </location>
</feature>
<dbReference type="GO" id="GO:0070181">
    <property type="term" value="F:small ribosomal subunit rRNA binding"/>
    <property type="evidence" value="ECO:0007669"/>
    <property type="project" value="TreeGrafter"/>
</dbReference>